<reference evidence="1" key="2">
    <citation type="submission" date="2020-04" db="EMBL/GenBank/DDBJ databases">
        <authorList>
            <person name="Alexandrino P."/>
            <person name="Mendonca T."/>
            <person name="Guaman L."/>
            <person name="Cherix J."/>
            <person name="Lozano-Sakalauskas G."/>
            <person name="Fujita A."/>
            <person name="Filho E.R."/>
            <person name="Long P."/>
            <person name="Padilla G."/>
            <person name="Taciro M.K."/>
            <person name="Gomez J.G."/>
            <person name="Silva L.F."/>
            <person name="Torres M."/>
        </authorList>
    </citation>
    <scope>NUCLEOTIDE SEQUENCE</scope>
    <source>
        <strain evidence="1">LMG 19450</strain>
    </source>
</reference>
<evidence type="ECO:0000313" key="1">
    <source>
        <dbReference type="EMBL" id="NLP60922.1"/>
    </source>
</evidence>
<dbReference type="PANTHER" id="PTHR30298">
    <property type="entry name" value="H REPEAT-ASSOCIATED PREDICTED TRANSPOSASE"/>
    <property type="match status" value="1"/>
</dbReference>
<protein>
    <submittedName>
        <fullName evidence="1">ISAs1 family transposase</fullName>
    </submittedName>
</protein>
<sequence>MQTARHPLPGAARFFFALARPSHNSLFAVNNLSMIACKRRGAGSHDTFGRVLAAFNPKEFESYFIRWMKGLCLAFAGQIVAIGGKTVRGSHQCSEHTVHLVSTYGSGLGMVLGQVRTTDKSNEAQTASRIAS</sequence>
<dbReference type="EMBL" id="JTDB02000002">
    <property type="protein sequence ID" value="NLP60922.1"/>
    <property type="molecule type" value="Genomic_DNA"/>
</dbReference>
<organism evidence="1 2">
    <name type="scientific">Paraburkholderia sacchari</name>
    <dbReference type="NCBI Taxonomy" id="159450"/>
    <lineage>
        <taxon>Bacteria</taxon>
        <taxon>Pseudomonadati</taxon>
        <taxon>Pseudomonadota</taxon>
        <taxon>Betaproteobacteria</taxon>
        <taxon>Burkholderiales</taxon>
        <taxon>Burkholderiaceae</taxon>
        <taxon>Paraburkholderia</taxon>
    </lineage>
</organism>
<gene>
    <name evidence="1" type="ORF">NH14_007090</name>
</gene>
<dbReference type="PANTHER" id="PTHR30298:SF0">
    <property type="entry name" value="PROTEIN YBFL-RELATED"/>
    <property type="match status" value="1"/>
</dbReference>
<keyword evidence="2" id="KW-1185">Reference proteome</keyword>
<dbReference type="RefSeq" id="WP_152617272.1">
    <property type="nucleotide sequence ID" value="NZ_CADFGF010000001.1"/>
</dbReference>
<proteinExistence type="predicted"/>
<dbReference type="Proteomes" id="UP000030460">
    <property type="component" value="Unassembled WGS sequence"/>
</dbReference>
<name>A0A8T6Z8F4_9BURK</name>
<accession>A0A8T6Z8F4</accession>
<dbReference type="AlphaFoldDB" id="A0A8T6Z8F4"/>
<evidence type="ECO:0000313" key="2">
    <source>
        <dbReference type="Proteomes" id="UP000030460"/>
    </source>
</evidence>
<dbReference type="NCBIfam" id="NF033564">
    <property type="entry name" value="transpos_ISAs1"/>
    <property type="match status" value="1"/>
</dbReference>
<dbReference type="InterPro" id="IPR047647">
    <property type="entry name" value="ISAs1_transpos"/>
</dbReference>
<dbReference type="OrthoDB" id="8587058at2"/>
<comment type="caution">
    <text evidence="1">The sequence shown here is derived from an EMBL/GenBank/DDBJ whole genome shotgun (WGS) entry which is preliminary data.</text>
</comment>
<reference evidence="1" key="1">
    <citation type="journal article" date="2015" name="Genome Announc.">
        <title>Draft Genome Sequence of the Polyhydroxyalkanoate-Producing Bacterium Burkholderia sacchari LMG 19450 Isolated from Brazilian Sugarcane Plantation Soil.</title>
        <authorList>
            <person name="Alexandrino P.M."/>
            <person name="Mendonca T.T."/>
            <person name="Guaman Bautista L.P."/>
            <person name="Cherix J."/>
            <person name="Lozano-Sakalauskas G.C."/>
            <person name="Fujita A."/>
            <person name="Ramos Filho E."/>
            <person name="Long P."/>
            <person name="Padilla G."/>
            <person name="Taciro M.K."/>
            <person name="Gomez J.G."/>
            <person name="Silva L.F."/>
        </authorList>
    </citation>
    <scope>NUCLEOTIDE SEQUENCE</scope>
    <source>
        <strain evidence="1">LMG 19450</strain>
    </source>
</reference>
<dbReference type="InterPro" id="IPR051698">
    <property type="entry name" value="Transposase_11-like"/>
</dbReference>